<reference evidence="8" key="1">
    <citation type="submission" date="2016-10" db="EMBL/GenBank/DDBJ databases">
        <authorList>
            <person name="Varghese N."/>
            <person name="Submissions S."/>
        </authorList>
    </citation>
    <scope>NUCLEOTIDE SEQUENCE [LARGE SCALE GENOMIC DNA]</scope>
    <source>
        <strain evidence="8">CGMCC 4.3147</strain>
    </source>
</reference>
<dbReference type="SUPFAM" id="SSF51905">
    <property type="entry name" value="FAD/NAD(P)-binding domain"/>
    <property type="match status" value="1"/>
</dbReference>
<dbReference type="InterPro" id="IPR023753">
    <property type="entry name" value="FAD/NAD-binding_dom"/>
</dbReference>
<accession>A0A1G9GLW0</accession>
<name>A0A1G9GLW0_9ACTN</name>
<dbReference type="PRINTS" id="PR00368">
    <property type="entry name" value="FADPNR"/>
</dbReference>
<comment type="similarity">
    <text evidence="1">Belongs to the NADH dehydrogenase family.</text>
</comment>
<dbReference type="PANTHER" id="PTHR43706">
    <property type="entry name" value="NADH DEHYDROGENASE"/>
    <property type="match status" value="1"/>
</dbReference>
<evidence type="ECO:0000256" key="5">
    <source>
        <dbReference type="ARBA" id="ARBA00023027"/>
    </source>
</evidence>
<gene>
    <name evidence="7" type="ORF">SAMN05216298_2266</name>
</gene>
<dbReference type="PANTHER" id="PTHR43706:SF45">
    <property type="entry name" value="NADH DEHYDROGENASE-LIKE PROTEIN RV1812C"/>
    <property type="match status" value="1"/>
</dbReference>
<dbReference type="InterPro" id="IPR045024">
    <property type="entry name" value="NDH-2"/>
</dbReference>
<sequence length="466" mass="50693">MSRARIEHVKRIVVIGAGHVGFYVAERLSKLLKGDIKRGQVELMVIDPNQHMTYQPFLPEAAAGSISPRHGVVPLRQALKHCTILTGAVTEIKHAERKLLVQPYVGPAREVEYDEVIVAPGSVSRPLPIPGLADTAIGIKSMGEAIWLRNHVLQRFDIAATTQDPDVRRKALTFLTVGGGFAGAETLGELEDLTANIVKNYPMLDASEIKWYLVEYANKILPEVGPEMGAYAARELTKRGVDIRLGTTLKSCEGGHVVLTDGEEFDSDTIIWTAGVMPHPLLKQTDLPIGPRGHLECNTRLQVATGIEAGKHTIGEVVEGAWGAGDSAQVPDTSDFPMDWCTPSAQHAVRQAKTLADNVYRNHVGRELTPYEHKYIGSVAGLGLYKGVANTYGFKAKGLLAWLMHRGYHLSRVPGTGRKGRVLADWIVGFFTKREMVQLGEIQAGREPFEAIAAGTDPARAAKSVG</sequence>
<evidence type="ECO:0000256" key="1">
    <source>
        <dbReference type="ARBA" id="ARBA00005272"/>
    </source>
</evidence>
<dbReference type="GO" id="GO:0003954">
    <property type="term" value="F:NADH dehydrogenase activity"/>
    <property type="evidence" value="ECO:0007669"/>
    <property type="project" value="InterPro"/>
</dbReference>
<organism evidence="7 8">
    <name type="scientific">Glycomyces sambucus</name>
    <dbReference type="NCBI Taxonomy" id="380244"/>
    <lineage>
        <taxon>Bacteria</taxon>
        <taxon>Bacillati</taxon>
        <taxon>Actinomycetota</taxon>
        <taxon>Actinomycetes</taxon>
        <taxon>Glycomycetales</taxon>
        <taxon>Glycomycetaceae</taxon>
        <taxon>Glycomyces</taxon>
    </lineage>
</organism>
<proteinExistence type="inferred from homology"/>
<evidence type="ECO:0000256" key="3">
    <source>
        <dbReference type="ARBA" id="ARBA00022827"/>
    </source>
</evidence>
<evidence type="ECO:0000256" key="2">
    <source>
        <dbReference type="ARBA" id="ARBA00022630"/>
    </source>
</evidence>
<dbReference type="Gene3D" id="3.50.50.100">
    <property type="match status" value="1"/>
</dbReference>
<evidence type="ECO:0000313" key="7">
    <source>
        <dbReference type="EMBL" id="SDL01253.1"/>
    </source>
</evidence>
<evidence type="ECO:0000313" key="8">
    <source>
        <dbReference type="Proteomes" id="UP000198662"/>
    </source>
</evidence>
<dbReference type="EMBL" id="FNGF01000003">
    <property type="protein sequence ID" value="SDL01253.1"/>
    <property type="molecule type" value="Genomic_DNA"/>
</dbReference>
<keyword evidence="2" id="KW-0285">Flavoprotein</keyword>
<dbReference type="InterPro" id="IPR036188">
    <property type="entry name" value="FAD/NAD-bd_sf"/>
</dbReference>
<dbReference type="AlphaFoldDB" id="A0A1G9GLW0"/>
<dbReference type="STRING" id="380244.SAMN05216298_2266"/>
<dbReference type="Pfam" id="PF07992">
    <property type="entry name" value="Pyr_redox_2"/>
    <property type="match status" value="1"/>
</dbReference>
<keyword evidence="8" id="KW-1185">Reference proteome</keyword>
<evidence type="ECO:0000259" key="6">
    <source>
        <dbReference type="Pfam" id="PF07992"/>
    </source>
</evidence>
<keyword evidence="4" id="KW-0560">Oxidoreductase</keyword>
<keyword evidence="5" id="KW-0520">NAD</keyword>
<feature type="domain" description="FAD/NAD(P)-binding" evidence="6">
    <location>
        <begin position="11"/>
        <end position="303"/>
    </location>
</feature>
<evidence type="ECO:0000256" key="4">
    <source>
        <dbReference type="ARBA" id="ARBA00023002"/>
    </source>
</evidence>
<protein>
    <submittedName>
        <fullName evidence="7">NADH dehydrogenase</fullName>
    </submittedName>
</protein>
<keyword evidence="3" id="KW-0274">FAD</keyword>
<dbReference type="Proteomes" id="UP000198662">
    <property type="component" value="Unassembled WGS sequence"/>
</dbReference>